<name>T1ANP0_9ZZZZ</name>
<dbReference type="InterPro" id="IPR040756">
    <property type="entry name" value="Peptidase_M61_N"/>
</dbReference>
<accession>T1ANP0</accession>
<reference evidence="2" key="1">
    <citation type="submission" date="2013-08" db="EMBL/GenBank/DDBJ databases">
        <authorList>
            <person name="Mendez C."/>
            <person name="Richter M."/>
            <person name="Ferrer M."/>
            <person name="Sanchez J."/>
        </authorList>
    </citation>
    <scope>NUCLEOTIDE SEQUENCE</scope>
</reference>
<reference evidence="2" key="2">
    <citation type="journal article" date="2014" name="ISME J.">
        <title>Microbial stratification in low pH oxic and suboxic macroscopic growths along an acid mine drainage.</title>
        <authorList>
            <person name="Mendez-Garcia C."/>
            <person name="Mesa V."/>
            <person name="Sprenger R.R."/>
            <person name="Richter M."/>
            <person name="Diez M.S."/>
            <person name="Solano J."/>
            <person name="Bargiela R."/>
            <person name="Golyshina O.V."/>
            <person name="Manteca A."/>
            <person name="Ramos J.L."/>
            <person name="Gallego J.R."/>
            <person name="Llorente I."/>
            <person name="Martins Dos Santos V.A."/>
            <person name="Jensen O.N."/>
            <person name="Pelaez A.I."/>
            <person name="Sanchez J."/>
            <person name="Ferrer M."/>
        </authorList>
    </citation>
    <scope>NUCLEOTIDE SEQUENCE</scope>
</reference>
<evidence type="ECO:0000313" key="2">
    <source>
        <dbReference type="EMBL" id="EQD43680.1"/>
    </source>
</evidence>
<protein>
    <submittedName>
        <fullName evidence="2">Secreted protein</fullName>
    </submittedName>
</protein>
<proteinExistence type="predicted"/>
<sequence>MNRLSLQKVLVVVLLGASLPLAVHARTQTPADVGVEYAGPVQPYPGLAQSPGPGGTPMLHVDLTDAPRKIFRVRETIPVQPGALTLYCPKWISAEHSPSVRWPTWSAWKSPATASASPGAAI</sequence>
<dbReference type="AlphaFoldDB" id="T1ANP0"/>
<dbReference type="Pfam" id="PF17899">
    <property type="entry name" value="Peptidase_M61_N"/>
    <property type="match status" value="1"/>
</dbReference>
<dbReference type="EMBL" id="AUZZ01007064">
    <property type="protein sequence ID" value="EQD43680.1"/>
    <property type="molecule type" value="Genomic_DNA"/>
</dbReference>
<evidence type="ECO:0000259" key="1">
    <source>
        <dbReference type="Pfam" id="PF17899"/>
    </source>
</evidence>
<organism evidence="2">
    <name type="scientific">mine drainage metagenome</name>
    <dbReference type="NCBI Taxonomy" id="410659"/>
    <lineage>
        <taxon>unclassified sequences</taxon>
        <taxon>metagenomes</taxon>
        <taxon>ecological metagenomes</taxon>
    </lineage>
</organism>
<comment type="caution">
    <text evidence="2">The sequence shown here is derived from an EMBL/GenBank/DDBJ whole genome shotgun (WGS) entry which is preliminary data.</text>
</comment>
<gene>
    <name evidence="2" type="ORF">B2A_09772</name>
</gene>
<feature type="domain" description="Peptidase M61 N-terminal" evidence="1">
    <location>
        <begin position="59"/>
        <end position="98"/>
    </location>
</feature>